<evidence type="ECO:0000313" key="1">
    <source>
        <dbReference type="EMBL" id="KOH43341.1"/>
    </source>
</evidence>
<protein>
    <submittedName>
        <fullName evidence="1">Uncharacterized protein</fullName>
    </submittedName>
</protein>
<gene>
    <name evidence="1" type="ORF">NC99_37680</name>
</gene>
<proteinExistence type="predicted"/>
<keyword evidence="2" id="KW-1185">Reference proteome</keyword>
<sequence length="201" mass="22171">MFIGVTRTKLQFGVLFPKKVFFGHIKLRNGIQFLQRPPNAGGVSAGSSHEKASVCRVGKSRLTDIWIFGSGKSRRQPPVDLPARVAQNMGSVQQHVRQRALVVLQVVRGRLIARLPNCCAIIFNMKDTGPAFAILKPQTCEPDFGQPVFIGQSTQHSHQHILFAQSPVLQGGVAHLVLVGIDKTLVFAIHHIIVILVFRFV</sequence>
<name>A0A0L8V4I0_9BACT</name>
<organism evidence="1 2">
    <name type="scientific">Sunxiuqinia dokdonensis</name>
    <dbReference type="NCBI Taxonomy" id="1409788"/>
    <lineage>
        <taxon>Bacteria</taxon>
        <taxon>Pseudomonadati</taxon>
        <taxon>Bacteroidota</taxon>
        <taxon>Bacteroidia</taxon>
        <taxon>Marinilabiliales</taxon>
        <taxon>Prolixibacteraceae</taxon>
        <taxon>Sunxiuqinia</taxon>
    </lineage>
</organism>
<reference evidence="2" key="1">
    <citation type="submission" date="2015-07" db="EMBL/GenBank/DDBJ databases">
        <title>Genome sequencing of Sunxiuqinia dokdonensis strain SK.</title>
        <authorList>
            <person name="Ahn S."/>
            <person name="Kim B.-C."/>
        </authorList>
    </citation>
    <scope>NUCLEOTIDE SEQUENCE [LARGE SCALE GENOMIC DNA]</scope>
    <source>
        <strain evidence="2">SK</strain>
    </source>
</reference>
<comment type="caution">
    <text evidence="1">The sequence shown here is derived from an EMBL/GenBank/DDBJ whole genome shotgun (WGS) entry which is preliminary data.</text>
</comment>
<evidence type="ECO:0000313" key="2">
    <source>
        <dbReference type="Proteomes" id="UP000036958"/>
    </source>
</evidence>
<dbReference type="AlphaFoldDB" id="A0A0L8V4I0"/>
<dbReference type="EMBL" id="LGIA01000190">
    <property type="protein sequence ID" value="KOH43341.1"/>
    <property type="molecule type" value="Genomic_DNA"/>
</dbReference>
<dbReference type="Proteomes" id="UP000036958">
    <property type="component" value="Unassembled WGS sequence"/>
</dbReference>
<accession>A0A0L8V4I0</accession>